<dbReference type="GO" id="GO:0003677">
    <property type="term" value="F:DNA binding"/>
    <property type="evidence" value="ECO:0007669"/>
    <property type="project" value="InterPro"/>
</dbReference>
<dbReference type="PROSITE" id="PS51257">
    <property type="entry name" value="PROKAR_LIPOPROTEIN"/>
    <property type="match status" value="1"/>
</dbReference>
<protein>
    <submittedName>
        <fullName evidence="3">Competence protein ComEA</fullName>
    </submittedName>
</protein>
<evidence type="ECO:0000313" key="4">
    <source>
        <dbReference type="Proteomes" id="UP000198838"/>
    </source>
</evidence>
<dbReference type="GO" id="GO:0015628">
    <property type="term" value="P:protein secretion by the type II secretion system"/>
    <property type="evidence" value="ECO:0007669"/>
    <property type="project" value="TreeGrafter"/>
</dbReference>
<feature type="signal peptide" evidence="1">
    <location>
        <begin position="1"/>
        <end position="20"/>
    </location>
</feature>
<dbReference type="PANTHER" id="PTHR21180:SF32">
    <property type="entry name" value="ENDONUCLEASE_EXONUCLEASE_PHOSPHATASE FAMILY DOMAIN-CONTAINING PROTEIN 1"/>
    <property type="match status" value="1"/>
</dbReference>
<dbReference type="InterPro" id="IPR004509">
    <property type="entry name" value="Competence_ComEA_HhH"/>
</dbReference>
<dbReference type="GO" id="GO:0006281">
    <property type="term" value="P:DNA repair"/>
    <property type="evidence" value="ECO:0007669"/>
    <property type="project" value="InterPro"/>
</dbReference>
<dbReference type="InterPro" id="IPR003583">
    <property type="entry name" value="Hlx-hairpin-Hlx_DNA-bd_motif"/>
</dbReference>
<dbReference type="Gene3D" id="1.10.150.280">
    <property type="entry name" value="AF1531-like domain"/>
    <property type="match status" value="1"/>
</dbReference>
<dbReference type="EMBL" id="FOJY01000027">
    <property type="protein sequence ID" value="SFB37232.1"/>
    <property type="molecule type" value="Genomic_DNA"/>
</dbReference>
<name>A0A1I1AIB7_9FIRM</name>
<dbReference type="GO" id="GO:0015627">
    <property type="term" value="C:type II protein secretion system complex"/>
    <property type="evidence" value="ECO:0007669"/>
    <property type="project" value="TreeGrafter"/>
</dbReference>
<dbReference type="InterPro" id="IPR019554">
    <property type="entry name" value="Soluble_ligand-bd"/>
</dbReference>
<evidence type="ECO:0000259" key="2">
    <source>
        <dbReference type="SMART" id="SM00278"/>
    </source>
</evidence>
<evidence type="ECO:0000313" key="3">
    <source>
        <dbReference type="EMBL" id="SFB37232.1"/>
    </source>
</evidence>
<dbReference type="SMART" id="SM00278">
    <property type="entry name" value="HhH1"/>
    <property type="match status" value="2"/>
</dbReference>
<accession>A0A1I1AIB7</accession>
<keyword evidence="4" id="KW-1185">Reference proteome</keyword>
<dbReference type="SUPFAM" id="SSF47781">
    <property type="entry name" value="RuvA domain 2-like"/>
    <property type="match status" value="1"/>
</dbReference>
<feature type="domain" description="Helix-hairpin-helix DNA-binding motif class 1" evidence="2">
    <location>
        <begin position="168"/>
        <end position="187"/>
    </location>
</feature>
<gene>
    <name evidence="3" type="ORF">SAMN05216249_12713</name>
</gene>
<dbReference type="InterPro" id="IPR051675">
    <property type="entry name" value="Endo/Exo/Phosphatase_dom_1"/>
</dbReference>
<dbReference type="NCBIfam" id="TIGR00426">
    <property type="entry name" value="competence protein ComEA helix-hairpin-helix repeat region"/>
    <property type="match status" value="1"/>
</dbReference>
<dbReference type="Pfam" id="PF10531">
    <property type="entry name" value="SLBB"/>
    <property type="match status" value="1"/>
</dbReference>
<feature type="domain" description="Helix-hairpin-helix DNA-binding motif class 1" evidence="2">
    <location>
        <begin position="138"/>
        <end position="157"/>
    </location>
</feature>
<reference evidence="3 4" key="1">
    <citation type="submission" date="2016-10" db="EMBL/GenBank/DDBJ databases">
        <authorList>
            <person name="de Groot N.N."/>
        </authorList>
    </citation>
    <scope>NUCLEOTIDE SEQUENCE [LARGE SCALE GENOMIC DNA]</scope>
    <source>
        <strain evidence="3 4">DSM 5522</strain>
    </source>
</reference>
<dbReference type="OrthoDB" id="9790239at2"/>
<proteinExistence type="predicted"/>
<dbReference type="STRING" id="1120918.SAMN05216249_12713"/>
<dbReference type="AlphaFoldDB" id="A0A1I1AIB7"/>
<dbReference type="InterPro" id="IPR010994">
    <property type="entry name" value="RuvA_2-like"/>
</dbReference>
<dbReference type="Proteomes" id="UP000198838">
    <property type="component" value="Unassembled WGS sequence"/>
</dbReference>
<dbReference type="Pfam" id="PF12836">
    <property type="entry name" value="HHH_3"/>
    <property type="match status" value="1"/>
</dbReference>
<evidence type="ECO:0000256" key="1">
    <source>
        <dbReference type="SAM" id="SignalP"/>
    </source>
</evidence>
<sequence>MKNYKKNFILLIIMMLSLSACGLKEESVSDFILEDSNDISTSETSENSEVSEDIYVYVCGQVNNPGVFKLKKDDRIFKAIEMAGGTTENADISGINQAQKLEDGQMINIPSFGDESIEEVSKENADDGKVNINTADEQTLTLLSGIGEKRARDIIDYRNSNGNFSSVEDLKKVKGIKNGVYNKIKDFVKVN</sequence>
<feature type="chain" id="PRO_5039163622" evidence="1">
    <location>
        <begin position="21"/>
        <end position="191"/>
    </location>
</feature>
<keyword evidence="1" id="KW-0732">Signal</keyword>
<dbReference type="RefSeq" id="WP_092874689.1">
    <property type="nucleotide sequence ID" value="NZ_FOJY01000027.1"/>
</dbReference>
<organism evidence="3 4">
    <name type="scientific">Acetitomaculum ruminis DSM 5522</name>
    <dbReference type="NCBI Taxonomy" id="1120918"/>
    <lineage>
        <taxon>Bacteria</taxon>
        <taxon>Bacillati</taxon>
        <taxon>Bacillota</taxon>
        <taxon>Clostridia</taxon>
        <taxon>Lachnospirales</taxon>
        <taxon>Lachnospiraceae</taxon>
        <taxon>Acetitomaculum</taxon>
    </lineage>
</organism>
<dbReference type="PANTHER" id="PTHR21180">
    <property type="entry name" value="ENDONUCLEASE/EXONUCLEASE/PHOSPHATASE FAMILY DOMAIN-CONTAINING PROTEIN 1"/>
    <property type="match status" value="1"/>
</dbReference>